<evidence type="ECO:0000313" key="3">
    <source>
        <dbReference type="Proteomes" id="UP001060368"/>
    </source>
</evidence>
<dbReference type="EMBL" id="CP096115">
    <property type="protein sequence ID" value="UUX91804.1"/>
    <property type="molecule type" value="Genomic_DNA"/>
</dbReference>
<dbReference type="GO" id="GO:0000166">
    <property type="term" value="F:nucleotide binding"/>
    <property type="evidence" value="ECO:0007669"/>
    <property type="project" value="InterPro"/>
</dbReference>
<dbReference type="InterPro" id="IPR036291">
    <property type="entry name" value="NAD(P)-bd_dom_sf"/>
</dbReference>
<proteinExistence type="predicted"/>
<name>A0A9E7PKI9_9EURY</name>
<dbReference type="Gene3D" id="3.30.360.10">
    <property type="entry name" value="Dihydrodipicolinate Reductase, domain 2"/>
    <property type="match status" value="1"/>
</dbReference>
<dbReference type="GeneID" id="74308152"/>
<evidence type="ECO:0000259" key="1">
    <source>
        <dbReference type="Pfam" id="PF01408"/>
    </source>
</evidence>
<gene>
    <name evidence="2" type="ORF">L6E24_10585</name>
</gene>
<dbReference type="Gene3D" id="3.40.50.720">
    <property type="entry name" value="NAD(P)-binding Rossmann-like Domain"/>
    <property type="match status" value="1"/>
</dbReference>
<dbReference type="PANTHER" id="PTHR43377:SF1">
    <property type="entry name" value="BILIVERDIN REDUCTASE A"/>
    <property type="match status" value="1"/>
</dbReference>
<organism evidence="2 3">
    <name type="scientific">Methanoplanus endosymbiosus</name>
    <dbReference type="NCBI Taxonomy" id="33865"/>
    <lineage>
        <taxon>Archaea</taxon>
        <taxon>Methanobacteriati</taxon>
        <taxon>Methanobacteriota</taxon>
        <taxon>Stenosarchaea group</taxon>
        <taxon>Methanomicrobia</taxon>
        <taxon>Methanomicrobiales</taxon>
        <taxon>Methanomicrobiaceae</taxon>
        <taxon>Methanoplanus</taxon>
    </lineage>
</organism>
<reference evidence="2" key="1">
    <citation type="submission" date="2022-04" db="EMBL/GenBank/DDBJ databases">
        <title>Complete genome of Methanoplanus endosymbiosus DSM 3599.</title>
        <authorList>
            <person name="Chen S.-C."/>
            <person name="You Y.-T."/>
            <person name="Zhou Y.-Z."/>
            <person name="Lai M.-C."/>
        </authorList>
    </citation>
    <scope>NUCLEOTIDE SEQUENCE</scope>
    <source>
        <strain evidence="2">DSM 3599</strain>
    </source>
</reference>
<feature type="domain" description="Gfo/Idh/MocA-like oxidoreductase N-terminal" evidence="1">
    <location>
        <begin position="2"/>
        <end position="112"/>
    </location>
</feature>
<dbReference type="InterPro" id="IPR051450">
    <property type="entry name" value="Gfo/Idh/MocA_Oxidoreductases"/>
</dbReference>
<protein>
    <submittedName>
        <fullName evidence="2">Gfo/Idh/MocA family oxidoreductase</fullName>
    </submittedName>
</protein>
<dbReference type="PANTHER" id="PTHR43377">
    <property type="entry name" value="BILIVERDIN REDUCTASE A"/>
    <property type="match status" value="1"/>
</dbReference>
<evidence type="ECO:0000313" key="2">
    <source>
        <dbReference type="EMBL" id="UUX91804.1"/>
    </source>
</evidence>
<dbReference type="InterPro" id="IPR000683">
    <property type="entry name" value="Gfo/Idh/MocA-like_OxRdtase_N"/>
</dbReference>
<keyword evidence="3" id="KW-1185">Reference proteome</keyword>
<dbReference type="AlphaFoldDB" id="A0A9E7PKI9"/>
<dbReference type="Pfam" id="PF01408">
    <property type="entry name" value="GFO_IDH_MocA"/>
    <property type="match status" value="1"/>
</dbReference>
<dbReference type="RefSeq" id="WP_257741954.1">
    <property type="nucleotide sequence ID" value="NZ_CP096115.1"/>
</dbReference>
<sequence>MDVGVIGAGAMGRNHARVYSELKKVDSLYIYDTDEKAAGEVASKNEGIATSSLDELLGKVDAVSLCVPTPYHFDVAKEIFSADVGTDVLIEKPICHNSEAARELISLIPGHGNSDGDDSICGNYYRNSDNDDCSINDTGNLRGPVVGVGHIERFNPIIKEIKEIIRDPLYVEIKRHNPASARVTGSSVVEDLMIHDIDIVLHSLFGQPDRIEAFGTFDVCSLMMQYDSGHNLQSAQVGGMQSMQGIRGGMQGVHEQDDAYTYPLHNTPVYLSASRKSSRKIRTIHIEEEEFTLQGDFMTQELYIYWKPENYQIEAERYYQENIIEKVMVGKIEPLKTELSLFLECSEKRKPFPVTPEEGLGNLLFAEKVNRVIS</sequence>
<dbReference type="SUPFAM" id="SSF51735">
    <property type="entry name" value="NAD(P)-binding Rossmann-fold domains"/>
    <property type="match status" value="1"/>
</dbReference>
<dbReference type="Proteomes" id="UP001060368">
    <property type="component" value="Chromosome"/>
</dbReference>
<dbReference type="KEGG" id="mend:L6E24_10585"/>
<accession>A0A9E7PKI9</accession>